<dbReference type="AlphaFoldDB" id="A0AAQ2IQI2"/>
<dbReference type="EMBL" id="PNEL01000058">
    <property type="protein sequence ID" value="TMN74207.1"/>
    <property type="molecule type" value="Genomic_DNA"/>
</dbReference>
<name>A0AAQ2IQI2_PSEO7</name>
<dbReference type="InterPro" id="IPR012347">
    <property type="entry name" value="Ferritin-like"/>
</dbReference>
<accession>A0AAQ2IQI2</accession>
<evidence type="ECO:0000256" key="1">
    <source>
        <dbReference type="SAM" id="MobiDB-lite"/>
    </source>
</evidence>
<evidence type="ECO:0000313" key="4">
    <source>
        <dbReference type="Proteomes" id="UP000305423"/>
    </source>
</evidence>
<protein>
    <recommendedName>
        <fullName evidence="2">Iminophenyl-pyruvate dimer synthase domain-containing protein</fullName>
    </recommendedName>
</protein>
<dbReference type="Proteomes" id="UP000305423">
    <property type="component" value="Unassembled WGS sequence"/>
</dbReference>
<reference evidence="3 4" key="1">
    <citation type="submission" date="2017-12" db="EMBL/GenBank/DDBJ databases">
        <authorList>
            <person name="Paulsen S."/>
            <person name="Gram L.K."/>
        </authorList>
    </citation>
    <scope>NUCLEOTIDE SEQUENCE [LARGE SCALE GENOMIC DNA]</scope>
    <source>
        <strain evidence="3 4">S1607</strain>
    </source>
</reference>
<dbReference type="Pfam" id="PF12902">
    <property type="entry name" value="Ferritin-like"/>
    <property type="match status" value="1"/>
</dbReference>
<comment type="caution">
    <text evidence="3">The sequence shown here is derived from an EMBL/GenBank/DDBJ whole genome shotgun (WGS) entry which is preliminary data.</text>
</comment>
<dbReference type="Gene3D" id="1.20.1260.10">
    <property type="match status" value="1"/>
</dbReference>
<evidence type="ECO:0000259" key="2">
    <source>
        <dbReference type="Pfam" id="PF12902"/>
    </source>
</evidence>
<feature type="domain" description="Iminophenyl-pyruvate dimer synthase" evidence="2">
    <location>
        <begin position="51"/>
        <end position="181"/>
    </location>
</feature>
<sequence>MNVQNKTGPSVEVDKEIDANILLSSAQKQQIKARNSEYKAADLSCLRAIAQAAINVELFTIPLYMTGLYSIQGTHQIADASNLYPGRYWPGLGPTAGYIPEHRLNKGYDVELKPLFNIDALVGDNDDPNNQKDAFKLSVNQQVFNGVYSVFIEEMLHLQLASNMASKLGLTPSFTSQALIDEKFGWKCYNNQSSIPHILDFADCSDDLSKLSPEVQAYFKQIFPNKTLQDLRVNATELNKEQTLLFMLIEETEENAKKIIQEQYLEPNKDTKRPKYFEQAPYDWWKPDYTEKNLPLFGSIGHMYLSYWDYIQIQYDDGTSLLDYATIQRDYFNERPGNKDYQPQFPGIKGSLNVKEDHTALKEALMNNVNAITDQGEGDGVAEMICKRWADEKWAQNLLAAKVAKVAKADDIHLSTVEEKFQPSAEALKADYPASCGEGPISGSACARITNKYKDHFQIFTDTMKLIVDFEKPSSQSDERYMTWSTWFAEGNNWNEALLDPNGGDEAAKQNPNLPCVSSVVKALNNLKLSSNIGNTHQLFSQSAVGTIKGLTTALDRYWSGKTSEFPGPAMGGSGDRISICWATTGIAPDLVTGIAPQNPNTLYHACQGMSYTNIGSDDLPPPEVYHSCKGSNDCKAQGGCGFVHSTTPGGSCGGSCGGSVSTGPKSAPADNKCNNLGGCAVPISASQLFPKLSGEDQEYDMQLFKFNLKDNSFSAIDYTYPKGQQAPTDQSADHVLMPYKQGDAVYNIAWQAYCNANGLLNEDGEPKEKPKPSDIRLALPPST</sequence>
<dbReference type="RefSeq" id="WP_045963708.1">
    <property type="nucleotide sequence ID" value="NZ_JXXW01000026.1"/>
</dbReference>
<organism evidence="3 4">
    <name type="scientific">Pseudoalteromonas piscicida</name>
    <dbReference type="NCBI Taxonomy" id="43662"/>
    <lineage>
        <taxon>Bacteria</taxon>
        <taxon>Pseudomonadati</taxon>
        <taxon>Pseudomonadota</taxon>
        <taxon>Gammaproteobacteria</taxon>
        <taxon>Alteromonadales</taxon>
        <taxon>Pseudoalteromonadaceae</taxon>
        <taxon>Pseudoalteromonas</taxon>
    </lineage>
</organism>
<reference evidence="4" key="2">
    <citation type="submission" date="2019-06" db="EMBL/GenBank/DDBJ databases">
        <title>Co-occurence of chitin degradation, pigmentation and bioactivity in marine Pseudoalteromonas.</title>
        <authorList>
            <person name="Sonnenschein E.C."/>
            <person name="Bech P.K."/>
        </authorList>
    </citation>
    <scope>NUCLEOTIDE SEQUENCE [LARGE SCALE GENOMIC DNA]</scope>
    <source>
        <strain evidence="4">S1607</strain>
    </source>
</reference>
<feature type="compositionally biased region" description="Basic and acidic residues" evidence="1">
    <location>
        <begin position="765"/>
        <end position="775"/>
    </location>
</feature>
<proteinExistence type="predicted"/>
<dbReference type="InterPro" id="IPR026820">
    <property type="entry name" value="VioB/RebD_dom"/>
</dbReference>
<gene>
    <name evidence="3" type="ORF">CWB74_18955</name>
</gene>
<feature type="region of interest" description="Disordered" evidence="1">
    <location>
        <begin position="762"/>
        <end position="784"/>
    </location>
</feature>
<evidence type="ECO:0000313" key="3">
    <source>
        <dbReference type="EMBL" id="TMN74207.1"/>
    </source>
</evidence>